<dbReference type="GO" id="GO:0016787">
    <property type="term" value="F:hydrolase activity"/>
    <property type="evidence" value="ECO:0007669"/>
    <property type="project" value="UniProtKB-KW"/>
</dbReference>
<feature type="domain" description="Amidohydrolase-related" evidence="2">
    <location>
        <begin position="86"/>
        <end position="396"/>
    </location>
</feature>
<dbReference type="InterPro" id="IPR006680">
    <property type="entry name" value="Amidohydro-rel"/>
</dbReference>
<dbReference type="Proteomes" id="UP000316624">
    <property type="component" value="Unassembled WGS sequence"/>
</dbReference>
<keyword evidence="4" id="KW-1185">Reference proteome</keyword>
<proteinExistence type="predicted"/>
<evidence type="ECO:0000256" key="1">
    <source>
        <dbReference type="ARBA" id="ARBA00023239"/>
    </source>
</evidence>
<protein>
    <submittedName>
        <fullName evidence="3">Amidohydrolase family protein</fullName>
    </submittedName>
</protein>
<dbReference type="AlphaFoldDB" id="A0A562KAT1"/>
<dbReference type="PANTHER" id="PTHR21240">
    <property type="entry name" value="2-AMINO-3-CARBOXYLMUCONATE-6-SEMIALDEHYDE DECARBOXYLASE"/>
    <property type="match status" value="1"/>
</dbReference>
<dbReference type="GO" id="GO:0005737">
    <property type="term" value="C:cytoplasm"/>
    <property type="evidence" value="ECO:0007669"/>
    <property type="project" value="TreeGrafter"/>
</dbReference>
<dbReference type="PANTHER" id="PTHR21240:SF28">
    <property type="entry name" value="ISO-OROTATE DECARBOXYLASE (EUROFUNG)"/>
    <property type="match status" value="1"/>
</dbReference>
<dbReference type="GO" id="GO:0019748">
    <property type="term" value="P:secondary metabolic process"/>
    <property type="evidence" value="ECO:0007669"/>
    <property type="project" value="TreeGrafter"/>
</dbReference>
<evidence type="ECO:0000259" key="2">
    <source>
        <dbReference type="Pfam" id="PF04909"/>
    </source>
</evidence>
<evidence type="ECO:0000313" key="4">
    <source>
        <dbReference type="Proteomes" id="UP000316624"/>
    </source>
</evidence>
<organism evidence="3 4">
    <name type="scientific">Sphingobium wenxiniae (strain DSM 21828 / CGMCC 1.7748 / JZ-1)</name>
    <dbReference type="NCBI Taxonomy" id="595605"/>
    <lineage>
        <taxon>Bacteria</taxon>
        <taxon>Pseudomonadati</taxon>
        <taxon>Pseudomonadota</taxon>
        <taxon>Alphaproteobacteria</taxon>
        <taxon>Sphingomonadales</taxon>
        <taxon>Sphingomonadaceae</taxon>
        <taxon>Sphingobium</taxon>
    </lineage>
</organism>
<keyword evidence="1" id="KW-0456">Lyase</keyword>
<dbReference type="GO" id="GO:0016831">
    <property type="term" value="F:carboxy-lyase activity"/>
    <property type="evidence" value="ECO:0007669"/>
    <property type="project" value="InterPro"/>
</dbReference>
<reference evidence="3 4" key="1">
    <citation type="journal article" date="2015" name="Stand. Genomic Sci.">
        <title>Genomic Encyclopedia of Bacterial and Archaeal Type Strains, Phase III: the genomes of soil and plant-associated and newly described type strains.</title>
        <authorList>
            <person name="Whitman W.B."/>
            <person name="Woyke T."/>
            <person name="Klenk H.P."/>
            <person name="Zhou Y."/>
            <person name="Lilburn T.G."/>
            <person name="Beck B.J."/>
            <person name="De Vos P."/>
            <person name="Vandamme P."/>
            <person name="Eisen J.A."/>
            <person name="Garrity G."/>
            <person name="Hugenholtz P."/>
            <person name="Kyrpides N.C."/>
        </authorList>
    </citation>
    <scope>NUCLEOTIDE SEQUENCE [LARGE SCALE GENOMIC DNA]</scope>
    <source>
        <strain evidence="3 4">CGMCC 1.7748</strain>
    </source>
</reference>
<evidence type="ECO:0000313" key="3">
    <source>
        <dbReference type="EMBL" id="TWH92539.1"/>
    </source>
</evidence>
<dbReference type="EMBL" id="VLKK01000009">
    <property type="protein sequence ID" value="TWH92539.1"/>
    <property type="molecule type" value="Genomic_DNA"/>
</dbReference>
<dbReference type="SUPFAM" id="SSF51556">
    <property type="entry name" value="Metallo-dependent hydrolases"/>
    <property type="match status" value="1"/>
</dbReference>
<dbReference type="Pfam" id="PF04909">
    <property type="entry name" value="Amidohydro_2"/>
    <property type="match status" value="1"/>
</dbReference>
<sequence>MSTNTLSTDEKARKDPFFGRMLDTDGHFYLEPPEYDQLFSETLGPEGGGFVMEYVRKFVHSDEHKQAKARNRKDLWEVKGLSALGAVDPHERVEALDALGVKTQLVFPNSFGEEMRIDAPWAREACERYNDFAIDWSAATGWRARGLCQINMGDVEWACREVDRVAKKGAKGLVLPCNRPPAGVSPSHAMWDPFWARIQEADLTATIHLGGQGLLSGRDSDEMLPERGWGLSTALKNGPGQKPDIPIRAGGEEAISPYFMLVAHMAPELYLQTMVMGGVFERFPRLRFGIIEFGAGWVGPAVERMDIWVDFQTKLGVRYDMRPSEYLARNVRVTPFWHEDLTKMVDRFGLKEVYTYSTDYPHLEGSKDPIGKFRKWIDRMDPAYAEDFFVNNAQLLLP</sequence>
<name>A0A562KAT1_SPHWJ</name>
<dbReference type="InterPro" id="IPR032466">
    <property type="entry name" value="Metal_Hydrolase"/>
</dbReference>
<dbReference type="RefSeq" id="WP_021244390.1">
    <property type="nucleotide sequence ID" value="NZ_JACIIY010000010.1"/>
</dbReference>
<gene>
    <name evidence="3" type="ORF">IQ35_02655</name>
</gene>
<comment type="caution">
    <text evidence="3">The sequence shown here is derived from an EMBL/GenBank/DDBJ whole genome shotgun (WGS) entry which is preliminary data.</text>
</comment>
<dbReference type="InterPro" id="IPR032465">
    <property type="entry name" value="ACMSD"/>
</dbReference>
<dbReference type="Gene3D" id="3.20.20.140">
    <property type="entry name" value="Metal-dependent hydrolases"/>
    <property type="match status" value="1"/>
</dbReference>
<accession>A0A562KAT1</accession>
<keyword evidence="3" id="KW-0378">Hydrolase</keyword>